<dbReference type="GO" id="GO:0004497">
    <property type="term" value="F:monooxygenase activity"/>
    <property type="evidence" value="ECO:0007669"/>
    <property type="project" value="UniProtKB-KW"/>
</dbReference>
<name>A0ABY2HDV2_9HYPO</name>
<dbReference type="GeneID" id="300573687"/>
<sequence length="364" mass="41251">MLDPTLLGYRKMLAFAQSHSPHLFLVFVSALLIASAAFAVYQCYFSPLASFPGPFATKVTTLWRAYTTSLGQWHLWLAPLPLLCNLFPSDHSVFNLLLYREHAERFILPYIGNFLAANDRNGYLFEFAKSEVQDRRDKGGNDMNIVGQFFQTARSKSELTNLSISFMMTTNFFAGSDTTAIGLRSIFLNLLKHPRVLAKLRAELEERNQQSSSQTQSPFRKPKPAIIYEALRVFSPVGFTPDRDVPKEGMTICGKFVPGGTVVGSSPWVIHHMLEIWGPENEEFKPERWLGEDTSHLKRFFFAFGGGTRTCIGKDISWLEMDKLVSTLLMRYNFKLVDEADITDVCSALVFLKGLKVKITMRET</sequence>
<dbReference type="RefSeq" id="XP_073562674.1">
    <property type="nucleotide sequence ID" value="XM_073699237.1"/>
</dbReference>
<dbReference type="PANTHER" id="PTHR24305:SF232">
    <property type="entry name" value="P450, PUTATIVE (EUROFUNG)-RELATED"/>
    <property type="match status" value="1"/>
</dbReference>
<gene>
    <name evidence="7" type="ORF">CCMA1212_001823</name>
</gene>
<dbReference type="PRINTS" id="PR00463">
    <property type="entry name" value="EP450I"/>
</dbReference>
<dbReference type="Pfam" id="PF00067">
    <property type="entry name" value="p450"/>
    <property type="match status" value="1"/>
</dbReference>
<evidence type="ECO:0000256" key="6">
    <source>
        <dbReference type="RuleBase" id="RU000461"/>
    </source>
</evidence>
<evidence type="ECO:0000256" key="5">
    <source>
        <dbReference type="ARBA" id="ARBA00023004"/>
    </source>
</evidence>
<dbReference type="PROSITE" id="PS00086">
    <property type="entry name" value="CYTOCHROME_P450"/>
    <property type="match status" value="1"/>
</dbReference>
<keyword evidence="4 6" id="KW-0479">Metal-binding</keyword>
<reference evidence="7 8" key="1">
    <citation type="submission" date="2018-01" db="EMBL/GenBank/DDBJ databases">
        <title>Genome characterization of the sugarcane-associated fungus Trichoderma ghanense CCMA-1212 and their application in lignocelulose bioconversion.</title>
        <authorList>
            <person name="Steindorff A.S."/>
            <person name="Mendes T.D."/>
            <person name="Vilela E.S.D."/>
            <person name="Rodrigues D.S."/>
            <person name="Formighieri E.F."/>
            <person name="Melo I.S."/>
            <person name="Favaro L.C.L."/>
        </authorList>
    </citation>
    <scope>NUCLEOTIDE SEQUENCE [LARGE SCALE GENOMIC DNA]</scope>
    <source>
        <strain evidence="7 8">CCMA-1212</strain>
    </source>
</reference>
<keyword evidence="3 6" id="KW-0349">Heme</keyword>
<dbReference type="PRINTS" id="PR00385">
    <property type="entry name" value="P450"/>
</dbReference>
<keyword evidence="8" id="KW-1185">Reference proteome</keyword>
<evidence type="ECO:0000313" key="7">
    <source>
        <dbReference type="EMBL" id="TFB06473.1"/>
    </source>
</evidence>
<evidence type="ECO:0000256" key="4">
    <source>
        <dbReference type="ARBA" id="ARBA00022723"/>
    </source>
</evidence>
<dbReference type="Gene3D" id="1.10.630.10">
    <property type="entry name" value="Cytochrome P450"/>
    <property type="match status" value="1"/>
</dbReference>
<organism evidence="7 8">
    <name type="scientific">Trichoderma ghanense</name>
    <dbReference type="NCBI Taxonomy" id="65468"/>
    <lineage>
        <taxon>Eukaryota</taxon>
        <taxon>Fungi</taxon>
        <taxon>Dikarya</taxon>
        <taxon>Ascomycota</taxon>
        <taxon>Pezizomycotina</taxon>
        <taxon>Sordariomycetes</taxon>
        <taxon>Hypocreomycetidae</taxon>
        <taxon>Hypocreales</taxon>
        <taxon>Hypocreaceae</taxon>
        <taxon>Trichoderma</taxon>
    </lineage>
</organism>
<dbReference type="EMBL" id="PPTA01000002">
    <property type="protein sequence ID" value="TFB06473.1"/>
    <property type="molecule type" value="Genomic_DNA"/>
</dbReference>
<accession>A0ABY2HDV2</accession>
<evidence type="ECO:0000256" key="2">
    <source>
        <dbReference type="ARBA" id="ARBA00010617"/>
    </source>
</evidence>
<dbReference type="InterPro" id="IPR050121">
    <property type="entry name" value="Cytochrome_P450_monoxygenase"/>
</dbReference>
<dbReference type="InterPro" id="IPR001128">
    <property type="entry name" value="Cyt_P450"/>
</dbReference>
<dbReference type="InterPro" id="IPR002401">
    <property type="entry name" value="Cyt_P450_E_grp-I"/>
</dbReference>
<protein>
    <submittedName>
        <fullName evidence="7">Cytochrome P450 monooxygenase andK</fullName>
    </submittedName>
</protein>
<keyword evidence="5 6" id="KW-0408">Iron</keyword>
<comment type="similarity">
    <text evidence="2 6">Belongs to the cytochrome P450 family.</text>
</comment>
<evidence type="ECO:0000313" key="8">
    <source>
        <dbReference type="Proteomes" id="UP001642720"/>
    </source>
</evidence>
<evidence type="ECO:0000256" key="3">
    <source>
        <dbReference type="ARBA" id="ARBA00022617"/>
    </source>
</evidence>
<keyword evidence="6 7" id="KW-0503">Monooxygenase</keyword>
<dbReference type="InterPro" id="IPR017972">
    <property type="entry name" value="Cyt_P450_CS"/>
</dbReference>
<comment type="caution">
    <text evidence="7">The sequence shown here is derived from an EMBL/GenBank/DDBJ whole genome shotgun (WGS) entry which is preliminary data.</text>
</comment>
<keyword evidence="6" id="KW-0560">Oxidoreductase</keyword>
<dbReference type="SUPFAM" id="SSF48264">
    <property type="entry name" value="Cytochrome P450"/>
    <property type="match status" value="1"/>
</dbReference>
<dbReference type="Proteomes" id="UP001642720">
    <property type="component" value="Unassembled WGS sequence"/>
</dbReference>
<evidence type="ECO:0000256" key="1">
    <source>
        <dbReference type="ARBA" id="ARBA00001971"/>
    </source>
</evidence>
<dbReference type="InterPro" id="IPR036396">
    <property type="entry name" value="Cyt_P450_sf"/>
</dbReference>
<comment type="cofactor">
    <cofactor evidence="1">
        <name>heme</name>
        <dbReference type="ChEBI" id="CHEBI:30413"/>
    </cofactor>
</comment>
<dbReference type="PANTHER" id="PTHR24305">
    <property type="entry name" value="CYTOCHROME P450"/>
    <property type="match status" value="1"/>
</dbReference>
<proteinExistence type="inferred from homology"/>